<keyword evidence="2" id="KW-1185">Reference proteome</keyword>
<proteinExistence type="predicted"/>
<evidence type="ECO:0000313" key="1">
    <source>
        <dbReference type="EMBL" id="ODJ88855.1"/>
    </source>
</evidence>
<dbReference type="Proteomes" id="UP000094769">
    <property type="component" value="Unassembled WGS sequence"/>
</dbReference>
<accession>A0A7Z1AG86</accession>
<gene>
    <name evidence="1" type="ORF">CODIS_09500</name>
</gene>
<name>A0A7Z1AG86_9GAMM</name>
<organism evidence="1 2">
    <name type="scientific">Candidatus Thiodiazotropha endolucinida</name>
    <dbReference type="NCBI Taxonomy" id="1655433"/>
    <lineage>
        <taxon>Bacteria</taxon>
        <taxon>Pseudomonadati</taxon>
        <taxon>Pseudomonadota</taxon>
        <taxon>Gammaproteobacteria</taxon>
        <taxon>Chromatiales</taxon>
        <taxon>Sedimenticolaceae</taxon>
        <taxon>Candidatus Thiodiazotropha</taxon>
    </lineage>
</organism>
<dbReference type="RefSeq" id="WP_069121704.1">
    <property type="nucleotide sequence ID" value="NZ_MARB01000004.1"/>
</dbReference>
<protein>
    <recommendedName>
        <fullName evidence="3">Decarboxylase</fullName>
    </recommendedName>
</protein>
<reference evidence="1 2" key="1">
    <citation type="submission" date="2016-06" db="EMBL/GenBank/DDBJ databases">
        <title>Genome sequence of endosymbiont of Candidatus Endolucinida thiodiazotropha.</title>
        <authorList>
            <person name="Poehlein A."/>
            <person name="Koenig S."/>
            <person name="Heiden S.E."/>
            <person name="Thuermer A."/>
            <person name="Voget S."/>
            <person name="Daniel R."/>
            <person name="Markert S."/>
            <person name="Gros O."/>
            <person name="Schweder T."/>
        </authorList>
    </citation>
    <scope>NUCLEOTIDE SEQUENCE [LARGE SCALE GENOMIC DNA]</scope>
    <source>
        <strain evidence="1 2">COS</strain>
    </source>
</reference>
<evidence type="ECO:0008006" key="3">
    <source>
        <dbReference type="Google" id="ProtNLM"/>
    </source>
</evidence>
<comment type="caution">
    <text evidence="1">The sequence shown here is derived from an EMBL/GenBank/DDBJ whole genome shotgun (WGS) entry which is preliminary data.</text>
</comment>
<evidence type="ECO:0000313" key="2">
    <source>
        <dbReference type="Proteomes" id="UP000094769"/>
    </source>
</evidence>
<dbReference type="OrthoDB" id="5771673at2"/>
<sequence>MPFYIFKVSADNSLEYLDEEEKYKAAKEKVNKLRAALVRSDDTSYRMVFANSVGQGELLLSPTESSERIIGDD</sequence>
<dbReference type="EMBL" id="MARB01000004">
    <property type="protein sequence ID" value="ODJ88855.1"/>
    <property type="molecule type" value="Genomic_DNA"/>
</dbReference>
<dbReference type="AlphaFoldDB" id="A0A7Z1AG86"/>